<reference evidence="3" key="1">
    <citation type="submission" date="2021-01" db="EMBL/GenBank/DDBJ databases">
        <authorList>
            <person name="Corre E."/>
            <person name="Pelletier E."/>
            <person name="Niang G."/>
            <person name="Scheremetjew M."/>
            <person name="Finn R."/>
            <person name="Kale V."/>
            <person name="Holt S."/>
            <person name="Cochrane G."/>
            <person name="Meng A."/>
            <person name="Brown T."/>
            <person name="Cohen L."/>
        </authorList>
    </citation>
    <scope>NUCLEOTIDE SEQUENCE</scope>
    <source>
        <strain evidence="3">CCMP1756</strain>
    </source>
</reference>
<feature type="compositionally biased region" description="Basic and acidic residues" evidence="2">
    <location>
        <begin position="266"/>
        <end position="300"/>
    </location>
</feature>
<evidence type="ECO:0000313" key="5">
    <source>
        <dbReference type="Proteomes" id="UP000789595"/>
    </source>
</evidence>
<reference evidence="4" key="2">
    <citation type="submission" date="2021-11" db="EMBL/GenBank/DDBJ databases">
        <authorList>
            <consortium name="Genoscope - CEA"/>
            <person name="William W."/>
        </authorList>
    </citation>
    <scope>NUCLEOTIDE SEQUENCE</scope>
</reference>
<evidence type="ECO:0000313" key="3">
    <source>
        <dbReference type="EMBL" id="CAE0694531.1"/>
    </source>
</evidence>
<proteinExistence type="predicted"/>
<feature type="region of interest" description="Disordered" evidence="2">
    <location>
        <begin position="196"/>
        <end position="247"/>
    </location>
</feature>
<organism evidence="3">
    <name type="scientific">Pelagomonas calceolata</name>
    <dbReference type="NCBI Taxonomy" id="35677"/>
    <lineage>
        <taxon>Eukaryota</taxon>
        <taxon>Sar</taxon>
        <taxon>Stramenopiles</taxon>
        <taxon>Ochrophyta</taxon>
        <taxon>Pelagophyceae</taxon>
        <taxon>Pelagomonadales</taxon>
        <taxon>Pelagomonadaceae</taxon>
        <taxon>Pelagomonas</taxon>
    </lineage>
</organism>
<feature type="coiled-coil region" evidence="1">
    <location>
        <begin position="144"/>
        <end position="181"/>
    </location>
</feature>
<feature type="compositionally biased region" description="Acidic residues" evidence="2">
    <location>
        <begin position="212"/>
        <end position="226"/>
    </location>
</feature>
<evidence type="ECO:0000256" key="2">
    <source>
        <dbReference type="SAM" id="MobiDB-lite"/>
    </source>
</evidence>
<dbReference type="Proteomes" id="UP000789595">
    <property type="component" value="Unassembled WGS sequence"/>
</dbReference>
<sequence>MADAEAEVALAAIEDGDGVEGVQLYVCGSGGELELLALEGTAGGRRWHLQARAADLVTAPNDARYPDQACRIAREAADGCSRGDRLTASIEHGALKVSIKRKIGGTGVTASRLARVLAATLVPVRGDAAAAAEQRCRTASGKALRAADARIKALEQRTAELEAAQKTMEETLEKHVEAVKAADLAPDFARILATRAPASAPAPPPPPHDGESSSDEDDDSDAECPDTPERAPLPPPSKPGFVPGTKTQVVAFDLDQLDDICGPVKSEPRIKREVKKEVKKEVKREKKRKSDILSDSDSQRDAPPPPARRKVKPEPPQKKKKRDILSDSDSDEFD</sequence>
<dbReference type="EMBL" id="CAKKNE010000002">
    <property type="protein sequence ID" value="CAH0368678.1"/>
    <property type="molecule type" value="Genomic_DNA"/>
</dbReference>
<feature type="region of interest" description="Disordered" evidence="2">
    <location>
        <begin position="259"/>
        <end position="334"/>
    </location>
</feature>
<dbReference type="EMBL" id="HBIW01011632">
    <property type="protein sequence ID" value="CAE0694531.1"/>
    <property type="molecule type" value="Transcribed_RNA"/>
</dbReference>
<keyword evidence="1" id="KW-0175">Coiled coil</keyword>
<accession>A0A7S4E7I8</accession>
<gene>
    <name evidence="3" type="ORF">PCAL00307_LOCUS9967</name>
    <name evidence="4" type="ORF">PECAL_2P17510</name>
</gene>
<evidence type="ECO:0000313" key="4">
    <source>
        <dbReference type="EMBL" id="CAH0368678.1"/>
    </source>
</evidence>
<name>A0A7S4E7I8_9STRA</name>
<dbReference type="AlphaFoldDB" id="A0A7S4E7I8"/>
<evidence type="ECO:0000256" key="1">
    <source>
        <dbReference type="SAM" id="Coils"/>
    </source>
</evidence>
<keyword evidence="5" id="KW-1185">Reference proteome</keyword>
<protein>
    <submittedName>
        <fullName evidence="3">Uncharacterized protein</fullName>
    </submittedName>
</protein>